<dbReference type="InterPro" id="IPR036971">
    <property type="entry name" value="PDEase_catalytic_dom_sf"/>
</dbReference>
<dbReference type="SUPFAM" id="SSF55073">
    <property type="entry name" value="Nucleotide cyclase"/>
    <property type="match status" value="1"/>
</dbReference>
<accession>A0A9N8E8E8</accession>
<dbReference type="InterPro" id="IPR002073">
    <property type="entry name" value="PDEase_catalytic_dom"/>
</dbReference>
<keyword evidence="5" id="KW-0472">Membrane</keyword>
<protein>
    <recommendedName>
        <fullName evidence="7">Phosphodiesterase</fullName>
        <ecNumber evidence="7">3.1.4.-</ecNumber>
    </recommendedName>
</protein>
<keyword evidence="4" id="KW-1133">Transmembrane helix</keyword>
<dbReference type="GO" id="GO:0004016">
    <property type="term" value="F:adenylate cyclase activity"/>
    <property type="evidence" value="ECO:0007669"/>
    <property type="project" value="TreeGrafter"/>
</dbReference>
<dbReference type="GO" id="GO:0007168">
    <property type="term" value="P:receptor guanylyl cyclase signaling pathway"/>
    <property type="evidence" value="ECO:0007669"/>
    <property type="project" value="TreeGrafter"/>
</dbReference>
<evidence type="ECO:0000256" key="2">
    <source>
        <dbReference type="ARBA" id="ARBA00022692"/>
    </source>
</evidence>
<dbReference type="GO" id="GO:0004114">
    <property type="term" value="F:3',5'-cyclic-nucleotide phosphodiesterase activity"/>
    <property type="evidence" value="ECO:0007669"/>
    <property type="project" value="InterPro"/>
</dbReference>
<comment type="subcellular location">
    <subcellularLocation>
        <location evidence="1">Membrane</location>
    </subcellularLocation>
</comment>
<gene>
    <name evidence="10" type="ORF">SEMRO_623_G177140.1</name>
</gene>
<evidence type="ECO:0000256" key="6">
    <source>
        <dbReference type="ARBA" id="ARBA00023239"/>
    </source>
</evidence>
<dbReference type="InterPro" id="IPR001054">
    <property type="entry name" value="A/G_cyclase"/>
</dbReference>
<feature type="region of interest" description="Disordered" evidence="8">
    <location>
        <begin position="491"/>
        <end position="536"/>
    </location>
</feature>
<keyword evidence="11" id="KW-1185">Reference proteome</keyword>
<dbReference type="PROSITE" id="PS00126">
    <property type="entry name" value="PDEASE_I_1"/>
    <property type="match status" value="1"/>
</dbReference>
<dbReference type="OrthoDB" id="432756at2759"/>
<dbReference type="InterPro" id="IPR003607">
    <property type="entry name" value="HD/PDEase_dom"/>
</dbReference>
<dbReference type="GO" id="GO:0004383">
    <property type="term" value="F:guanylate cyclase activity"/>
    <property type="evidence" value="ECO:0007669"/>
    <property type="project" value="TreeGrafter"/>
</dbReference>
<dbReference type="GO" id="GO:0046872">
    <property type="term" value="F:metal ion binding"/>
    <property type="evidence" value="ECO:0007669"/>
    <property type="project" value="UniProtKB-KW"/>
</dbReference>
<evidence type="ECO:0000256" key="1">
    <source>
        <dbReference type="ARBA" id="ARBA00004370"/>
    </source>
</evidence>
<comment type="caution">
    <text evidence="10">The sequence shown here is derived from an EMBL/GenBank/DDBJ whole genome shotgun (WGS) entry which is preliminary data.</text>
</comment>
<proteinExistence type="inferred from homology"/>
<feature type="compositionally biased region" description="Polar residues" evidence="8">
    <location>
        <begin position="505"/>
        <end position="531"/>
    </location>
</feature>
<dbReference type="PANTHER" id="PTHR11920">
    <property type="entry name" value="GUANYLYL CYCLASE"/>
    <property type="match status" value="1"/>
</dbReference>
<keyword evidence="2" id="KW-0812">Transmembrane</keyword>
<dbReference type="GO" id="GO:0005886">
    <property type="term" value="C:plasma membrane"/>
    <property type="evidence" value="ECO:0007669"/>
    <property type="project" value="TreeGrafter"/>
</dbReference>
<dbReference type="InterPro" id="IPR029787">
    <property type="entry name" value="Nucleotide_cyclase"/>
</dbReference>
<keyword evidence="10" id="KW-0675">Receptor</keyword>
<evidence type="ECO:0000256" key="5">
    <source>
        <dbReference type="ARBA" id="ARBA00023136"/>
    </source>
</evidence>
<feature type="domain" description="Guanylate cyclase" evidence="9">
    <location>
        <begin position="562"/>
        <end position="700"/>
    </location>
</feature>
<dbReference type="GO" id="GO:0001653">
    <property type="term" value="F:peptide receptor activity"/>
    <property type="evidence" value="ECO:0007669"/>
    <property type="project" value="TreeGrafter"/>
</dbReference>
<feature type="compositionally biased region" description="Polar residues" evidence="8">
    <location>
        <begin position="1"/>
        <end position="14"/>
    </location>
</feature>
<evidence type="ECO:0000313" key="11">
    <source>
        <dbReference type="Proteomes" id="UP001153069"/>
    </source>
</evidence>
<dbReference type="PROSITE" id="PS50125">
    <property type="entry name" value="GUANYLATE_CYCLASE_2"/>
    <property type="match status" value="1"/>
</dbReference>
<dbReference type="InterPro" id="IPR023174">
    <property type="entry name" value="PDEase_CS"/>
</dbReference>
<keyword evidence="3" id="KW-0547">Nucleotide-binding</keyword>
<dbReference type="AlphaFoldDB" id="A0A9N8E8E8"/>
<evidence type="ECO:0000313" key="10">
    <source>
        <dbReference type="EMBL" id="CAB9513950.1"/>
    </source>
</evidence>
<dbReference type="Pfam" id="PF00233">
    <property type="entry name" value="PDEase_I"/>
    <property type="match status" value="1"/>
</dbReference>
<sequence>MPQQSLFRGSLASTSSQNNGGGLRGLRSRSALPLCTKWRILQWMMFLGLLIGVGFAIHAMQSQQEENNFEQAFQTTSDQILLDADQAIQRSAALLETLALSMATSARGDTSSSTENNRLSWPLVTVDHFDLLAQNYQQQSHAAVVAYAPIVRNPTEWQEFATQQLPPGITKYAFKVVDGVLVQDFSTFMTPLFQVFPGNATTTSSGFSMMNFNLYEIPWLQKLILSAAANQQAAVSHIIQDLDQDLPLLFPHLAQSAIYGNDTWSVWVQPIFEDNTHTNNNNNNKPEEEAGAVVVGYVLALVPWGPTLFGPQRTESEGSTLSVLQEGAPNHTTFTYHLDGTSISYLGPGDSWVETQAYGGGEIMSNKDDDNSRRRLRRRSLQQAVEEEPPQQSAPTKAPFQIHVYPTNDFHDSYSSSSPATFTAIVIALLALVALWFALCQYCHDKEVLRQIIAYEALNGVDWVRGQQQREKGLPENNKQLMRAFLADQEHQAPTDRGVLDASSGRWSETNTNPNNINDSSAADLDNLSNHSSHHPQENLEVSLLPAFRNSKPVADLFPSATVLFADIKGFTPWSSVRSPAEAFCLLESLYDTWDRLAQKRRVFRVETIGDCYTAVCGLPERRPDHAVALCHYARGCMRRFRELTRMLDTKLGPETSELALRVGINSGPIMAGILRGGAGSQSSKFQLFGDTVSLAQKIEHGGAGGRIHLSKETAAQLREAGKAHWVQEREDRMITKKGELVTYWLVDDLEEEQAAFSGVGVGLNVHANDMPEQTLGISDDETKAKMTRLIGWTYEIMFPLLKMIVARRTAEKERKVLTENPSGVAWLEREIGSTNNVLDEVEEVISLPHYDAKVQKKIKPDNVELDFQVEAQLEEYLTVIANLYHSNPFHNVSHAMHMTLSATKMLNRIVRPEAVIDRSSGKKKKQVDSELHDYTYGINSDPLTQFAVILAALIHDVDHRGVPNNVLCKEEQELAAVYDNKSVAEQNSVDIAWECLMDPRFKELRKCIYANEAELRRFRALLVNCVMSTDIFDKQLSALRKARWEKAFQVRDDQATPEEINRKATIVIEHLIQASDVSHCMQHWHVYQRWNERLFHEMYRSFRLGRSPKDPSEGWYKGEIWFFDNYVIPLAKKLNQCGVFGVSSDEYLTYAQSNRNEWEEKGQQLVDKMIKKYKAMLDEEEKKKVRRSRRSAKQA</sequence>
<keyword evidence="7" id="KW-0479">Metal-binding</keyword>
<dbReference type="CDD" id="cd07302">
    <property type="entry name" value="CHD"/>
    <property type="match status" value="1"/>
</dbReference>
<comment type="similarity">
    <text evidence="7">Belongs to the cyclic nucleotide phosphodiesterase family.</text>
</comment>
<dbReference type="EMBL" id="CAICTM010000622">
    <property type="protein sequence ID" value="CAB9513950.1"/>
    <property type="molecule type" value="Genomic_DNA"/>
</dbReference>
<evidence type="ECO:0000256" key="3">
    <source>
        <dbReference type="ARBA" id="ARBA00022741"/>
    </source>
</evidence>
<keyword evidence="6" id="KW-0456">Lyase</keyword>
<organism evidence="10 11">
    <name type="scientific">Seminavis robusta</name>
    <dbReference type="NCBI Taxonomy" id="568900"/>
    <lineage>
        <taxon>Eukaryota</taxon>
        <taxon>Sar</taxon>
        <taxon>Stramenopiles</taxon>
        <taxon>Ochrophyta</taxon>
        <taxon>Bacillariophyta</taxon>
        <taxon>Bacillariophyceae</taxon>
        <taxon>Bacillariophycidae</taxon>
        <taxon>Naviculales</taxon>
        <taxon>Naviculaceae</taxon>
        <taxon>Seminavis</taxon>
    </lineage>
</organism>
<dbReference type="GO" id="GO:0000166">
    <property type="term" value="F:nucleotide binding"/>
    <property type="evidence" value="ECO:0007669"/>
    <property type="project" value="UniProtKB-KW"/>
</dbReference>
<dbReference type="Gene3D" id="1.10.1300.10">
    <property type="entry name" value="3'5'-cyclic nucleotide phosphodiesterase, catalytic domain"/>
    <property type="match status" value="1"/>
</dbReference>
<dbReference type="Gene3D" id="3.30.70.1230">
    <property type="entry name" value="Nucleotide cyclase"/>
    <property type="match status" value="1"/>
</dbReference>
<reference evidence="10" key="1">
    <citation type="submission" date="2020-06" db="EMBL/GenBank/DDBJ databases">
        <authorList>
            <consortium name="Plant Systems Biology data submission"/>
        </authorList>
    </citation>
    <scope>NUCLEOTIDE SEQUENCE</scope>
    <source>
        <strain evidence="10">D6</strain>
    </source>
</reference>
<dbReference type="EC" id="3.1.4.-" evidence="7"/>
<dbReference type="PANTHER" id="PTHR11920:SF335">
    <property type="entry name" value="GUANYLATE CYCLASE"/>
    <property type="match status" value="1"/>
</dbReference>
<keyword evidence="7" id="KW-0378">Hydrolase</keyword>
<dbReference type="InterPro" id="IPR050401">
    <property type="entry name" value="Cyclic_nucleotide_synthase"/>
</dbReference>
<dbReference type="GO" id="GO:0035556">
    <property type="term" value="P:intracellular signal transduction"/>
    <property type="evidence" value="ECO:0007669"/>
    <property type="project" value="InterPro"/>
</dbReference>
<dbReference type="Proteomes" id="UP001153069">
    <property type="component" value="Unassembled WGS sequence"/>
</dbReference>
<evidence type="ECO:0000256" key="8">
    <source>
        <dbReference type="SAM" id="MobiDB-lite"/>
    </source>
</evidence>
<evidence type="ECO:0000259" key="9">
    <source>
        <dbReference type="PROSITE" id="PS50125"/>
    </source>
</evidence>
<name>A0A9N8E8E8_9STRA</name>
<feature type="region of interest" description="Disordered" evidence="8">
    <location>
        <begin position="1"/>
        <end position="23"/>
    </location>
</feature>
<evidence type="ECO:0000256" key="4">
    <source>
        <dbReference type="ARBA" id="ARBA00022989"/>
    </source>
</evidence>
<dbReference type="SMART" id="SM00471">
    <property type="entry name" value="HDc"/>
    <property type="match status" value="1"/>
</dbReference>
<comment type="cofactor">
    <cofactor evidence="7">
        <name>a divalent metal cation</name>
        <dbReference type="ChEBI" id="CHEBI:60240"/>
    </cofactor>
    <text evidence="7">Binds 2 divalent metal cations per subunit. Site 1 may preferentially bind zinc ions, while site 2 has a preference for magnesium and/or manganese ions.</text>
</comment>
<dbReference type="Pfam" id="PF00211">
    <property type="entry name" value="Guanylate_cyc"/>
    <property type="match status" value="1"/>
</dbReference>
<dbReference type="SUPFAM" id="SSF109604">
    <property type="entry name" value="HD-domain/PDEase-like"/>
    <property type="match status" value="1"/>
</dbReference>
<dbReference type="SMART" id="SM00044">
    <property type="entry name" value="CYCc"/>
    <property type="match status" value="1"/>
</dbReference>
<evidence type="ECO:0000256" key="7">
    <source>
        <dbReference type="RuleBase" id="RU363067"/>
    </source>
</evidence>